<comment type="caution">
    <text evidence="1">The sequence shown here is derived from an EMBL/GenBank/DDBJ whole genome shotgun (WGS) entry which is preliminary data.</text>
</comment>
<reference evidence="1" key="1">
    <citation type="submission" date="2017-07" db="EMBL/GenBank/DDBJ databases">
        <title>Taro Niue Genome Assembly and Annotation.</title>
        <authorList>
            <person name="Atibalentja N."/>
            <person name="Keating K."/>
            <person name="Fields C.J."/>
        </authorList>
    </citation>
    <scope>NUCLEOTIDE SEQUENCE</scope>
    <source>
        <strain evidence="1">Niue_2</strain>
        <tissue evidence="1">Leaf</tissue>
    </source>
</reference>
<gene>
    <name evidence="1" type="ORF">Taro_028979</name>
</gene>
<dbReference type="EMBL" id="NMUH01001899">
    <property type="protein sequence ID" value="MQL96298.1"/>
    <property type="molecule type" value="Genomic_DNA"/>
</dbReference>
<evidence type="ECO:0000313" key="1">
    <source>
        <dbReference type="EMBL" id="MQL96298.1"/>
    </source>
</evidence>
<protein>
    <submittedName>
        <fullName evidence="1">Uncharacterized protein</fullName>
    </submittedName>
</protein>
<proteinExistence type="predicted"/>
<feature type="non-terminal residue" evidence="1">
    <location>
        <position position="1"/>
    </location>
</feature>
<evidence type="ECO:0000313" key="2">
    <source>
        <dbReference type="Proteomes" id="UP000652761"/>
    </source>
</evidence>
<dbReference type="AlphaFoldDB" id="A0A843VIM8"/>
<dbReference type="Proteomes" id="UP000652761">
    <property type="component" value="Unassembled WGS sequence"/>
</dbReference>
<keyword evidence="2" id="KW-1185">Reference proteome</keyword>
<organism evidence="1 2">
    <name type="scientific">Colocasia esculenta</name>
    <name type="common">Wild taro</name>
    <name type="synonym">Arum esculentum</name>
    <dbReference type="NCBI Taxonomy" id="4460"/>
    <lineage>
        <taxon>Eukaryota</taxon>
        <taxon>Viridiplantae</taxon>
        <taxon>Streptophyta</taxon>
        <taxon>Embryophyta</taxon>
        <taxon>Tracheophyta</taxon>
        <taxon>Spermatophyta</taxon>
        <taxon>Magnoliopsida</taxon>
        <taxon>Liliopsida</taxon>
        <taxon>Araceae</taxon>
        <taxon>Aroideae</taxon>
        <taxon>Colocasieae</taxon>
        <taxon>Colocasia</taxon>
    </lineage>
</organism>
<accession>A0A843VIM8</accession>
<sequence length="152" mass="17014">MHHLIVGRVWCSRYNCREGMKGRSDSPGRKMFDARKCCSCRRGFGTRRADPARKGGPLAEQAIRYPEAALGSHWYPNAGTGLRTLKLFLKRHGALREGHCVDTFCGRVDTRPSIQKTLFGQMGQCVDTLSGSVDTFRLKLKNLNFSGHVAAW</sequence>
<name>A0A843VIM8_COLES</name>